<feature type="domain" description="DNA2/NAM7 helicase-like C-terminal" evidence="6">
    <location>
        <begin position="18"/>
        <end position="130"/>
    </location>
</feature>
<keyword evidence="8" id="KW-1185">Reference proteome</keyword>
<evidence type="ECO:0000256" key="2">
    <source>
        <dbReference type="ARBA" id="ARBA00022801"/>
    </source>
</evidence>
<keyword evidence="2" id="KW-0378">Hydrolase</keyword>
<gene>
    <name evidence="7" type="ORF">TrRE_jg13053</name>
</gene>
<comment type="caution">
    <text evidence="7">The sequence shown here is derived from an EMBL/GenBank/DDBJ whole genome shotgun (WGS) entry which is preliminary data.</text>
</comment>
<evidence type="ECO:0000313" key="8">
    <source>
        <dbReference type="Proteomes" id="UP001165082"/>
    </source>
</evidence>
<dbReference type="GO" id="GO:0005694">
    <property type="term" value="C:chromosome"/>
    <property type="evidence" value="ECO:0007669"/>
    <property type="project" value="UniProtKB-ARBA"/>
</dbReference>
<organism evidence="7 8">
    <name type="scientific">Triparma retinervis</name>
    <dbReference type="NCBI Taxonomy" id="2557542"/>
    <lineage>
        <taxon>Eukaryota</taxon>
        <taxon>Sar</taxon>
        <taxon>Stramenopiles</taxon>
        <taxon>Ochrophyta</taxon>
        <taxon>Bolidophyceae</taxon>
        <taxon>Parmales</taxon>
        <taxon>Triparmaceae</taxon>
        <taxon>Triparma</taxon>
    </lineage>
</organism>
<evidence type="ECO:0000256" key="4">
    <source>
        <dbReference type="ARBA" id="ARBA00022840"/>
    </source>
</evidence>
<dbReference type="OrthoDB" id="6513042at2759"/>
<keyword evidence="3" id="KW-0347">Helicase</keyword>
<accession>A0A9W7DTI7</accession>
<evidence type="ECO:0000313" key="7">
    <source>
        <dbReference type="EMBL" id="GMH54513.1"/>
    </source>
</evidence>
<feature type="non-terminal residue" evidence="7">
    <location>
        <position position="1"/>
    </location>
</feature>
<dbReference type="GO" id="GO:0016787">
    <property type="term" value="F:hydrolase activity"/>
    <property type="evidence" value="ECO:0007669"/>
    <property type="project" value="UniProtKB-KW"/>
</dbReference>
<name>A0A9W7DTI7_9STRA</name>
<dbReference type="InterPro" id="IPR027417">
    <property type="entry name" value="P-loop_NTPase"/>
</dbReference>
<feature type="compositionally biased region" description="Gly residues" evidence="5">
    <location>
        <begin position="9"/>
        <end position="18"/>
    </location>
</feature>
<keyword evidence="4" id="KW-0067">ATP-binding</keyword>
<dbReference type="PANTHER" id="PTHR43788">
    <property type="entry name" value="DNA2/NAM7 HELICASE FAMILY MEMBER"/>
    <property type="match status" value="1"/>
</dbReference>
<dbReference type="SUPFAM" id="SSF52540">
    <property type="entry name" value="P-loop containing nucleoside triphosphate hydrolases"/>
    <property type="match status" value="1"/>
</dbReference>
<dbReference type="InterPro" id="IPR047187">
    <property type="entry name" value="SF1_C_Upf1"/>
</dbReference>
<dbReference type="EMBL" id="BRXZ01000808">
    <property type="protein sequence ID" value="GMH54513.1"/>
    <property type="molecule type" value="Genomic_DNA"/>
</dbReference>
<evidence type="ECO:0000256" key="3">
    <source>
        <dbReference type="ARBA" id="ARBA00022806"/>
    </source>
</evidence>
<dbReference type="AlphaFoldDB" id="A0A9W7DTI7"/>
<dbReference type="InterPro" id="IPR041679">
    <property type="entry name" value="DNA2/NAM7-like_C"/>
</dbReference>
<dbReference type="PANTHER" id="PTHR43788:SF8">
    <property type="entry name" value="DNA-BINDING PROTEIN SMUBP-2"/>
    <property type="match status" value="1"/>
</dbReference>
<evidence type="ECO:0000256" key="5">
    <source>
        <dbReference type="SAM" id="MobiDB-lite"/>
    </source>
</evidence>
<dbReference type="Pfam" id="PF13087">
    <property type="entry name" value="AAA_12"/>
    <property type="match status" value="1"/>
</dbReference>
<keyword evidence="1" id="KW-0547">Nucleotide-binding</keyword>
<evidence type="ECO:0000256" key="1">
    <source>
        <dbReference type="ARBA" id="ARBA00022741"/>
    </source>
</evidence>
<sequence>GEERSLSSGGDGQEGGGEVATSYKNPEEAVRVVEVLEDIVRERGVGMGEIAVITPYNAQKALLRGMLEEQGLGGVEVNSVDGYQGRERRVVVFSCVRSNRRGDLGFLKDKRRMNVALTRAREALVVVGDLECLKKAGGDWGEFVRMVEGEENTK</sequence>
<evidence type="ECO:0000259" key="6">
    <source>
        <dbReference type="Pfam" id="PF13087"/>
    </source>
</evidence>
<proteinExistence type="predicted"/>
<dbReference type="GO" id="GO:0043139">
    <property type="term" value="F:5'-3' DNA helicase activity"/>
    <property type="evidence" value="ECO:0007669"/>
    <property type="project" value="TreeGrafter"/>
</dbReference>
<dbReference type="FunFam" id="3.40.50.300:FF:000326">
    <property type="entry name" value="P-loop containing nucleoside triphosphate hydrolase"/>
    <property type="match status" value="1"/>
</dbReference>
<protein>
    <recommendedName>
        <fullName evidence="6">DNA2/NAM7 helicase-like C-terminal domain-containing protein</fullName>
    </recommendedName>
</protein>
<dbReference type="Gene3D" id="3.40.50.300">
    <property type="entry name" value="P-loop containing nucleotide triphosphate hydrolases"/>
    <property type="match status" value="1"/>
</dbReference>
<feature type="region of interest" description="Disordered" evidence="5">
    <location>
        <begin position="1"/>
        <end position="23"/>
    </location>
</feature>
<reference evidence="7" key="1">
    <citation type="submission" date="2022-07" db="EMBL/GenBank/DDBJ databases">
        <title>Genome analysis of Parmales, a sister group of diatoms, reveals the evolutionary specialization of diatoms from phago-mixotrophs to photoautotrophs.</title>
        <authorList>
            <person name="Ban H."/>
            <person name="Sato S."/>
            <person name="Yoshikawa S."/>
            <person name="Kazumasa Y."/>
            <person name="Nakamura Y."/>
            <person name="Ichinomiya M."/>
            <person name="Saitoh K."/>
            <person name="Sato N."/>
            <person name="Blanc-Mathieu R."/>
            <person name="Endo H."/>
            <person name="Kuwata A."/>
            <person name="Ogata H."/>
        </authorList>
    </citation>
    <scope>NUCLEOTIDE SEQUENCE</scope>
</reference>
<dbReference type="Proteomes" id="UP001165082">
    <property type="component" value="Unassembled WGS sequence"/>
</dbReference>
<dbReference type="GO" id="GO:0005524">
    <property type="term" value="F:ATP binding"/>
    <property type="evidence" value="ECO:0007669"/>
    <property type="project" value="UniProtKB-KW"/>
</dbReference>
<dbReference type="CDD" id="cd18808">
    <property type="entry name" value="SF1_C_Upf1"/>
    <property type="match status" value="1"/>
</dbReference>
<dbReference type="InterPro" id="IPR050534">
    <property type="entry name" value="Coronavir_polyprotein_1ab"/>
</dbReference>